<feature type="domain" description="Amino acid transporter transmembrane" evidence="6">
    <location>
        <begin position="8"/>
        <end position="261"/>
    </location>
</feature>
<dbReference type="InterPro" id="IPR013057">
    <property type="entry name" value="AA_transpt_TM"/>
</dbReference>
<dbReference type="Proteomes" id="UP001154078">
    <property type="component" value="Chromosome 5"/>
</dbReference>
<dbReference type="EMBL" id="OV121136">
    <property type="protein sequence ID" value="CAH0558206.1"/>
    <property type="molecule type" value="Genomic_DNA"/>
</dbReference>
<evidence type="ECO:0000313" key="8">
    <source>
        <dbReference type="Proteomes" id="UP001154078"/>
    </source>
</evidence>
<feature type="transmembrane region" description="Helical" evidence="5">
    <location>
        <begin position="197"/>
        <end position="214"/>
    </location>
</feature>
<protein>
    <recommendedName>
        <fullName evidence="6">Amino acid transporter transmembrane domain-containing protein</fullName>
    </recommendedName>
</protein>
<dbReference type="PANTHER" id="PTHR22950:SF703">
    <property type="entry name" value="AMINO ACID TRANSPORTER TRANSMEMBRANE DOMAIN-CONTAINING PROTEIN"/>
    <property type="match status" value="1"/>
</dbReference>
<dbReference type="OrthoDB" id="28208at2759"/>
<evidence type="ECO:0000259" key="6">
    <source>
        <dbReference type="Pfam" id="PF01490"/>
    </source>
</evidence>
<feature type="transmembrane region" description="Helical" evidence="5">
    <location>
        <begin position="116"/>
        <end position="136"/>
    </location>
</feature>
<evidence type="ECO:0000313" key="7">
    <source>
        <dbReference type="EMBL" id="CAH0558206.1"/>
    </source>
</evidence>
<comment type="subcellular location">
    <subcellularLocation>
        <location evidence="1">Membrane</location>
        <topology evidence="1">Multi-pass membrane protein</topology>
    </subcellularLocation>
</comment>
<dbReference type="AlphaFoldDB" id="A0A9P0FIU0"/>
<feature type="transmembrane region" description="Helical" evidence="5">
    <location>
        <begin position="300"/>
        <end position="322"/>
    </location>
</feature>
<accession>A0A9P0FIU0</accession>
<dbReference type="Pfam" id="PF01490">
    <property type="entry name" value="Aa_trans"/>
    <property type="match status" value="1"/>
</dbReference>
<keyword evidence="3 5" id="KW-1133">Transmembrane helix</keyword>
<dbReference type="GO" id="GO:0015179">
    <property type="term" value="F:L-amino acid transmembrane transporter activity"/>
    <property type="evidence" value="ECO:0007669"/>
    <property type="project" value="TreeGrafter"/>
</dbReference>
<feature type="transmembrane region" description="Helical" evidence="5">
    <location>
        <begin position="37"/>
        <end position="62"/>
    </location>
</feature>
<keyword evidence="2 5" id="KW-0812">Transmembrane</keyword>
<feature type="transmembrane region" description="Helical" evidence="5">
    <location>
        <begin position="156"/>
        <end position="176"/>
    </location>
</feature>
<gene>
    <name evidence="7" type="ORF">MELIAE_LOCUS8727</name>
</gene>
<evidence type="ECO:0000256" key="4">
    <source>
        <dbReference type="ARBA" id="ARBA00023136"/>
    </source>
</evidence>
<evidence type="ECO:0000256" key="2">
    <source>
        <dbReference type="ARBA" id="ARBA00022692"/>
    </source>
</evidence>
<keyword evidence="8" id="KW-1185">Reference proteome</keyword>
<sequence>MRISYNTFDVSYCYWIIIIGTILCPILWLGSPKDMKFLCTISVVSVCSVFVLVSACLIFNNSTDFEAVNDGYMPERPLWETILTAYGIIAFQFDIHPSILTIQVDMKEPKKLTKALLGGFFVSVSMAGVTTVIAALKYGAAVQPSILETLPSSVALHFAAALVALQLCLTSALSNSALYQHMEDCLGISRYFNPKRCILRTILTLLAIILAESVPRFDLVMSLIGGTLTGPLMFILPPLIYIKMLSLHKTNEEQIQMKTFTNTLYSTDEKGRLKKITRNIPIENETKTKIEWSLQEKIQILFCVLIIVVSSAMTGITTYFNFNNAMNYANFSRPCIYNISASLLYL</sequence>
<evidence type="ECO:0000256" key="3">
    <source>
        <dbReference type="ARBA" id="ARBA00022989"/>
    </source>
</evidence>
<dbReference type="GO" id="GO:0005774">
    <property type="term" value="C:vacuolar membrane"/>
    <property type="evidence" value="ECO:0007669"/>
    <property type="project" value="TreeGrafter"/>
</dbReference>
<organism evidence="7 8">
    <name type="scientific">Brassicogethes aeneus</name>
    <name type="common">Rape pollen beetle</name>
    <name type="synonym">Meligethes aeneus</name>
    <dbReference type="NCBI Taxonomy" id="1431903"/>
    <lineage>
        <taxon>Eukaryota</taxon>
        <taxon>Metazoa</taxon>
        <taxon>Ecdysozoa</taxon>
        <taxon>Arthropoda</taxon>
        <taxon>Hexapoda</taxon>
        <taxon>Insecta</taxon>
        <taxon>Pterygota</taxon>
        <taxon>Neoptera</taxon>
        <taxon>Endopterygota</taxon>
        <taxon>Coleoptera</taxon>
        <taxon>Polyphaga</taxon>
        <taxon>Cucujiformia</taxon>
        <taxon>Nitidulidae</taxon>
        <taxon>Meligethinae</taxon>
        <taxon>Brassicogethes</taxon>
    </lineage>
</organism>
<feature type="transmembrane region" description="Helical" evidence="5">
    <location>
        <begin position="82"/>
        <end position="104"/>
    </location>
</feature>
<dbReference type="PANTHER" id="PTHR22950">
    <property type="entry name" value="AMINO ACID TRANSPORTER"/>
    <property type="match status" value="1"/>
</dbReference>
<feature type="transmembrane region" description="Helical" evidence="5">
    <location>
        <begin position="12"/>
        <end position="30"/>
    </location>
</feature>
<proteinExistence type="predicted"/>
<reference evidence="7" key="1">
    <citation type="submission" date="2021-12" db="EMBL/GenBank/DDBJ databases">
        <authorList>
            <person name="King R."/>
        </authorList>
    </citation>
    <scope>NUCLEOTIDE SEQUENCE</scope>
</reference>
<evidence type="ECO:0000256" key="1">
    <source>
        <dbReference type="ARBA" id="ARBA00004141"/>
    </source>
</evidence>
<keyword evidence="4 5" id="KW-0472">Membrane</keyword>
<evidence type="ECO:0000256" key="5">
    <source>
        <dbReference type="SAM" id="Phobius"/>
    </source>
</evidence>
<feature type="transmembrane region" description="Helical" evidence="5">
    <location>
        <begin position="220"/>
        <end position="242"/>
    </location>
</feature>
<name>A0A9P0FIU0_BRAAE</name>